<dbReference type="InterPro" id="IPR001296">
    <property type="entry name" value="Glyco_trans_1"/>
</dbReference>
<dbReference type="CDD" id="cd04949">
    <property type="entry name" value="GT4_GtfA-like"/>
    <property type="match status" value="1"/>
</dbReference>
<dbReference type="PANTHER" id="PTHR12526">
    <property type="entry name" value="GLYCOSYLTRANSFERASE"/>
    <property type="match status" value="1"/>
</dbReference>
<protein>
    <submittedName>
        <fullName evidence="4">Glycosyltransferase</fullName>
    </submittedName>
</protein>
<dbReference type="Pfam" id="PF00534">
    <property type="entry name" value="Glycos_transf_1"/>
    <property type="match status" value="1"/>
</dbReference>
<gene>
    <name evidence="4" type="ORF">ESZ50_09095</name>
</gene>
<evidence type="ECO:0000313" key="5">
    <source>
        <dbReference type="Proteomes" id="UP000371977"/>
    </source>
</evidence>
<organism evidence="4 5">
    <name type="scientific">Weissella muntiaci</name>
    <dbReference type="NCBI Taxonomy" id="2508881"/>
    <lineage>
        <taxon>Bacteria</taxon>
        <taxon>Bacillati</taxon>
        <taxon>Bacillota</taxon>
        <taxon>Bacilli</taxon>
        <taxon>Lactobacillales</taxon>
        <taxon>Lactobacillaceae</taxon>
        <taxon>Weissella</taxon>
    </lineage>
</organism>
<comment type="caution">
    <text evidence="4">The sequence shown here is derived from an EMBL/GenBank/DDBJ whole genome shotgun (WGS) entry which is preliminary data.</text>
</comment>
<evidence type="ECO:0000259" key="3">
    <source>
        <dbReference type="Pfam" id="PF00534"/>
    </source>
</evidence>
<evidence type="ECO:0000313" key="4">
    <source>
        <dbReference type="EMBL" id="TYC48357.1"/>
    </source>
</evidence>
<keyword evidence="5" id="KW-1185">Reference proteome</keyword>
<evidence type="ECO:0000256" key="2">
    <source>
        <dbReference type="ARBA" id="ARBA00022679"/>
    </source>
</evidence>
<evidence type="ECO:0000256" key="1">
    <source>
        <dbReference type="ARBA" id="ARBA00022676"/>
    </source>
</evidence>
<dbReference type="GO" id="GO:0016757">
    <property type="term" value="F:glycosyltransferase activity"/>
    <property type="evidence" value="ECO:0007669"/>
    <property type="project" value="UniProtKB-KW"/>
</dbReference>
<feature type="domain" description="Glycosyl transferase family 1" evidence="3">
    <location>
        <begin position="330"/>
        <end position="491"/>
    </location>
</feature>
<dbReference type="PANTHER" id="PTHR12526:SF629">
    <property type="entry name" value="TEICHURONIC ACID BIOSYNTHESIS GLYCOSYLTRANSFERASE TUAH-RELATED"/>
    <property type="match status" value="1"/>
</dbReference>
<keyword evidence="2 4" id="KW-0808">Transferase</keyword>
<dbReference type="OrthoDB" id="570545at2"/>
<name>A0A6C2C3I9_9LACO</name>
<dbReference type="RefSeq" id="WP_148623256.1">
    <property type="nucleotide sequence ID" value="NZ_SDGZ01000022.1"/>
</dbReference>
<dbReference type="SUPFAM" id="SSF53756">
    <property type="entry name" value="UDP-Glycosyltransferase/glycogen phosphorylase"/>
    <property type="match status" value="1"/>
</dbReference>
<reference evidence="4 5" key="1">
    <citation type="submission" date="2019-01" db="EMBL/GenBank/DDBJ databases">
        <title>Weissella sp. nov., a novel lactic acid bacterium isolated from animal feces.</title>
        <authorList>
            <person name="Wang L.-T."/>
        </authorList>
    </citation>
    <scope>NUCLEOTIDE SEQUENCE [LARGE SCALE GENOMIC DNA]</scope>
    <source>
        <strain evidence="4 5">8H-2</strain>
    </source>
</reference>
<sequence length="535" mass="61528">MIFFINSTFNRKNSGIEHAQLKRAKLFRDHDEPFKLVFREWNPSLHRFLDEVGVRVDETLAMFDYFQKTEDVEETIVTVGNLDFGVKDAVYTKEAGQDFYAVTSGNQLLARVRYFTDDPDERVSAVEYFDGFNNLYRVDFYDYRGFISLAQWYTPDNKIGTEVWYDLAGRPVLETFNKYDGVQNYTKAGWRLTETDGKVYVFSNIDELTLHFYNRLNEQYWQDDSANIFIMDRTHLADWALLELDRPAYSVLHLHNSHAGDAQDPMHSVMNNFYEYSLTNANSYDAIISATKKQTHDVRMRFKPTAKLFTIPVGVVPDADFVTKQIPMSQRKKHSILVTARIAPEKRIDHIIRAMGIAKQQVPDISIDVYGYIDHRDNDAAIKAINAVIEEYDLNDAVSINEYANDVASIQNGSQIYGLASVMEGFNLSMMEAISHGMVGITYDVNYGPNELIVDGENGYVVPYEGIDAMADKLVELFTDEAELQTMSTRSYELAERYSEENVWKAWKKLLNDAKKKNIEFVPRITNGLGNLMKK</sequence>
<dbReference type="Gene3D" id="3.40.50.2000">
    <property type="entry name" value="Glycogen Phosphorylase B"/>
    <property type="match status" value="3"/>
</dbReference>
<dbReference type="Proteomes" id="UP000371977">
    <property type="component" value="Unassembled WGS sequence"/>
</dbReference>
<keyword evidence="1" id="KW-0328">Glycosyltransferase</keyword>
<proteinExistence type="predicted"/>
<dbReference type="EMBL" id="SDGZ01000022">
    <property type="protein sequence ID" value="TYC48357.1"/>
    <property type="molecule type" value="Genomic_DNA"/>
</dbReference>
<accession>A0A6C2C3I9</accession>
<dbReference type="AlphaFoldDB" id="A0A6C2C3I9"/>